<evidence type="ECO:0000313" key="10">
    <source>
        <dbReference type="EMBL" id="TNJ39644.1"/>
    </source>
</evidence>
<dbReference type="InterPro" id="IPR045186">
    <property type="entry name" value="Indole-3-glycerol_P_synth"/>
</dbReference>
<dbReference type="RefSeq" id="WP_139456259.1">
    <property type="nucleotide sequence ID" value="NZ_VDCH01000004.1"/>
</dbReference>
<dbReference type="PROSITE" id="PS00614">
    <property type="entry name" value="IGPS"/>
    <property type="match status" value="1"/>
</dbReference>
<comment type="pathway">
    <text evidence="2 8">Amino-acid biosynthesis; L-tryptophan biosynthesis; L-tryptophan from chorismate: step 4/5.</text>
</comment>
<comment type="similarity">
    <text evidence="8">Belongs to the TrpC family.</text>
</comment>
<dbReference type="SUPFAM" id="SSF51366">
    <property type="entry name" value="Ribulose-phoshate binding barrel"/>
    <property type="match status" value="1"/>
</dbReference>
<dbReference type="EMBL" id="VDCH01000004">
    <property type="protein sequence ID" value="TNJ39644.1"/>
    <property type="molecule type" value="Genomic_DNA"/>
</dbReference>
<evidence type="ECO:0000256" key="4">
    <source>
        <dbReference type="ARBA" id="ARBA00022793"/>
    </source>
</evidence>
<dbReference type="AlphaFoldDB" id="A0A5C4S806"/>
<evidence type="ECO:0000256" key="7">
    <source>
        <dbReference type="ARBA" id="ARBA00023239"/>
    </source>
</evidence>
<dbReference type="Pfam" id="PF00218">
    <property type="entry name" value="IGPS"/>
    <property type="match status" value="1"/>
</dbReference>
<dbReference type="CDD" id="cd00331">
    <property type="entry name" value="IGPS"/>
    <property type="match status" value="1"/>
</dbReference>
<dbReference type="FunFam" id="3.20.20.70:FF:000024">
    <property type="entry name" value="Indole-3-glycerol phosphate synthase"/>
    <property type="match status" value="1"/>
</dbReference>
<reference evidence="10 11" key="1">
    <citation type="submission" date="2019-05" db="EMBL/GenBank/DDBJ databases">
        <title>Draft Whole-Genome sequence of the green sulfur bacterium Chlorobaculum thiosulfatiphilum DSM 249.</title>
        <authorList>
            <person name="Meyer T.E."/>
            <person name="Kyndt J.A."/>
        </authorList>
    </citation>
    <scope>NUCLEOTIDE SEQUENCE [LARGE SCALE GENOMIC DNA]</scope>
    <source>
        <strain evidence="10 11">DSM 249</strain>
    </source>
</reference>
<dbReference type="InterPro" id="IPR001468">
    <property type="entry name" value="Indole-3-GlycerolPSynthase_CS"/>
</dbReference>
<keyword evidence="4 8" id="KW-0210">Decarboxylase</keyword>
<keyword evidence="7 8" id="KW-0456">Lyase</keyword>
<evidence type="ECO:0000256" key="6">
    <source>
        <dbReference type="ARBA" id="ARBA00023141"/>
    </source>
</evidence>
<evidence type="ECO:0000256" key="8">
    <source>
        <dbReference type="HAMAP-Rule" id="MF_00134"/>
    </source>
</evidence>
<evidence type="ECO:0000313" key="11">
    <source>
        <dbReference type="Proteomes" id="UP000308271"/>
    </source>
</evidence>
<feature type="domain" description="Indole-3-glycerol phosphate synthase" evidence="9">
    <location>
        <begin position="4"/>
        <end position="253"/>
    </location>
</feature>
<keyword evidence="3 8" id="KW-0028">Amino-acid biosynthesis</keyword>
<evidence type="ECO:0000256" key="3">
    <source>
        <dbReference type="ARBA" id="ARBA00022605"/>
    </source>
</evidence>
<comment type="catalytic activity">
    <reaction evidence="1 8">
        <text>1-(2-carboxyphenylamino)-1-deoxy-D-ribulose 5-phosphate + H(+) = (1S,2R)-1-C-(indol-3-yl)glycerol 3-phosphate + CO2 + H2O</text>
        <dbReference type="Rhea" id="RHEA:23476"/>
        <dbReference type="ChEBI" id="CHEBI:15377"/>
        <dbReference type="ChEBI" id="CHEBI:15378"/>
        <dbReference type="ChEBI" id="CHEBI:16526"/>
        <dbReference type="ChEBI" id="CHEBI:58613"/>
        <dbReference type="ChEBI" id="CHEBI:58866"/>
        <dbReference type="EC" id="4.1.1.48"/>
    </reaction>
</comment>
<dbReference type="OrthoDB" id="9804217at2"/>
<protein>
    <recommendedName>
        <fullName evidence="8">Indole-3-glycerol phosphate synthase</fullName>
        <shortName evidence="8">IGPS</shortName>
        <ecNumber evidence="8">4.1.1.48</ecNumber>
    </recommendedName>
</protein>
<dbReference type="InterPro" id="IPR013785">
    <property type="entry name" value="Aldolase_TIM"/>
</dbReference>
<dbReference type="EC" id="4.1.1.48" evidence="8"/>
<evidence type="ECO:0000259" key="9">
    <source>
        <dbReference type="Pfam" id="PF00218"/>
    </source>
</evidence>
<dbReference type="NCBIfam" id="NF001377">
    <property type="entry name" value="PRK00278.2-4"/>
    <property type="match status" value="1"/>
</dbReference>
<evidence type="ECO:0000256" key="1">
    <source>
        <dbReference type="ARBA" id="ARBA00001633"/>
    </source>
</evidence>
<dbReference type="HAMAP" id="MF_00134_B">
    <property type="entry name" value="IGPS_B"/>
    <property type="match status" value="1"/>
</dbReference>
<dbReference type="InterPro" id="IPR013798">
    <property type="entry name" value="Indole-3-glycerol_P_synth_dom"/>
</dbReference>
<dbReference type="Gene3D" id="3.20.20.70">
    <property type="entry name" value="Aldolase class I"/>
    <property type="match status" value="1"/>
</dbReference>
<keyword evidence="11" id="KW-1185">Reference proteome</keyword>
<sequence>MSYLTRILETKRGEVAELKKEEPERRYREVCGELPATRDFRSAIASRDGGINLIAEVKKASPSRGVLVEDFRPLDIARRYAELGASAFSVLTDQHYFQGSPDYLKAITQHFSIPVLRKEFIIDESQIYETRLMGADAALLIVAALEPSQLRDYLQLFAELGLQALVEVHDRRELDTALEQGSTIVGVNNRDLRDFTVDLMTSVNLKRDYPEGVLAVAESGLKRRADIELMQQAGFDAALIGEGLLVSEELRKFAWGARG</sequence>
<dbReference type="PANTHER" id="PTHR22854:SF2">
    <property type="entry name" value="INDOLE-3-GLYCEROL-PHOSPHATE SYNTHASE"/>
    <property type="match status" value="1"/>
</dbReference>
<dbReference type="GO" id="GO:0004640">
    <property type="term" value="F:phosphoribosylanthranilate isomerase activity"/>
    <property type="evidence" value="ECO:0007669"/>
    <property type="project" value="TreeGrafter"/>
</dbReference>
<evidence type="ECO:0000256" key="5">
    <source>
        <dbReference type="ARBA" id="ARBA00022822"/>
    </source>
</evidence>
<dbReference type="GO" id="GO:0004425">
    <property type="term" value="F:indole-3-glycerol-phosphate synthase activity"/>
    <property type="evidence" value="ECO:0007669"/>
    <property type="project" value="UniProtKB-UniRule"/>
</dbReference>
<gene>
    <name evidence="8 10" type="primary">trpC</name>
    <name evidence="10" type="ORF">FGF66_03165</name>
</gene>
<keyword evidence="6 8" id="KW-0057">Aromatic amino acid biosynthesis</keyword>
<evidence type="ECO:0000256" key="2">
    <source>
        <dbReference type="ARBA" id="ARBA00004696"/>
    </source>
</evidence>
<proteinExistence type="inferred from homology"/>
<keyword evidence="5 8" id="KW-0822">Tryptophan biosynthesis</keyword>
<dbReference type="InterPro" id="IPR011060">
    <property type="entry name" value="RibuloseP-bd_barrel"/>
</dbReference>
<comment type="caution">
    <text evidence="10">The sequence shown here is derived from an EMBL/GenBank/DDBJ whole genome shotgun (WGS) entry which is preliminary data.</text>
</comment>
<accession>A0A5C4S806</accession>
<dbReference type="PANTHER" id="PTHR22854">
    <property type="entry name" value="TRYPTOPHAN BIOSYNTHESIS PROTEIN"/>
    <property type="match status" value="1"/>
</dbReference>
<dbReference type="Proteomes" id="UP000308271">
    <property type="component" value="Unassembled WGS sequence"/>
</dbReference>
<dbReference type="GO" id="GO:0000162">
    <property type="term" value="P:L-tryptophan biosynthetic process"/>
    <property type="evidence" value="ECO:0007669"/>
    <property type="project" value="UniProtKB-UniRule"/>
</dbReference>
<dbReference type="UniPathway" id="UPA00035">
    <property type="reaction ID" value="UER00043"/>
</dbReference>
<organism evidence="10 11">
    <name type="scientific">Chlorobaculum thiosulfatiphilum</name>
    <name type="common">Chlorobium limicola f.sp. thiosulfatophilum</name>
    <dbReference type="NCBI Taxonomy" id="115852"/>
    <lineage>
        <taxon>Bacteria</taxon>
        <taxon>Pseudomonadati</taxon>
        <taxon>Chlorobiota</taxon>
        <taxon>Chlorobiia</taxon>
        <taxon>Chlorobiales</taxon>
        <taxon>Chlorobiaceae</taxon>
        <taxon>Chlorobaculum</taxon>
    </lineage>
</organism>
<name>A0A5C4S806_CHLTI</name>